<dbReference type="InterPro" id="IPR001000">
    <property type="entry name" value="GH10_dom"/>
</dbReference>
<keyword evidence="13" id="KW-1185">Reference proteome</keyword>
<dbReference type="Proteomes" id="UP000031532">
    <property type="component" value="Unassembled WGS sequence"/>
</dbReference>
<dbReference type="InterPro" id="IPR031158">
    <property type="entry name" value="GH10_AS"/>
</dbReference>
<keyword evidence="4" id="KW-0732">Signal</keyword>
<dbReference type="InterPro" id="IPR006311">
    <property type="entry name" value="TAT_signal"/>
</dbReference>
<comment type="catalytic activity">
    <reaction evidence="1 10">
        <text>Endohydrolysis of (1-&gt;4)-beta-D-xylosidic linkages in xylans.</text>
        <dbReference type="EC" id="3.2.1.8"/>
    </reaction>
</comment>
<proteinExistence type="inferred from homology"/>
<comment type="caution">
    <text evidence="12">The sequence shown here is derived from an EMBL/GenBank/DDBJ whole genome shotgun (WGS) entry which is preliminary data.</text>
</comment>
<name>A0A9X5I5H8_9CYAN</name>
<dbReference type="RefSeq" id="WP_052290244.1">
    <property type="nucleotide sequence ID" value="NZ_JTJC03000004.1"/>
</dbReference>
<dbReference type="PROSITE" id="PS00591">
    <property type="entry name" value="GH10_1"/>
    <property type="match status" value="1"/>
</dbReference>
<evidence type="ECO:0000256" key="9">
    <source>
        <dbReference type="PROSITE-ProRule" id="PRU10061"/>
    </source>
</evidence>
<keyword evidence="8 10" id="KW-0624">Polysaccharide degradation</keyword>
<protein>
    <recommendedName>
        <fullName evidence="10">Beta-xylanase</fullName>
        <ecNumber evidence="10">3.2.1.8</ecNumber>
    </recommendedName>
</protein>
<evidence type="ECO:0000256" key="5">
    <source>
        <dbReference type="ARBA" id="ARBA00022801"/>
    </source>
</evidence>
<dbReference type="EC" id="3.2.1.8" evidence="10"/>
<evidence type="ECO:0000313" key="13">
    <source>
        <dbReference type="Proteomes" id="UP000031532"/>
    </source>
</evidence>
<dbReference type="PRINTS" id="PR00134">
    <property type="entry name" value="GLHYDRLASE10"/>
</dbReference>
<keyword evidence="6 10" id="KW-0119">Carbohydrate metabolism</keyword>
<organism evidence="12 13">
    <name type="scientific">Scytonema millei VB511283</name>
    <dbReference type="NCBI Taxonomy" id="1245923"/>
    <lineage>
        <taxon>Bacteria</taxon>
        <taxon>Bacillati</taxon>
        <taxon>Cyanobacteriota</taxon>
        <taxon>Cyanophyceae</taxon>
        <taxon>Nostocales</taxon>
        <taxon>Scytonemataceae</taxon>
        <taxon>Scytonema</taxon>
    </lineage>
</organism>
<dbReference type="InterPro" id="IPR044846">
    <property type="entry name" value="GH10"/>
</dbReference>
<dbReference type="GO" id="GO:0045493">
    <property type="term" value="P:xylan catabolic process"/>
    <property type="evidence" value="ECO:0007669"/>
    <property type="project" value="UniProtKB-KW"/>
</dbReference>
<evidence type="ECO:0000256" key="8">
    <source>
        <dbReference type="ARBA" id="ARBA00023326"/>
    </source>
</evidence>
<dbReference type="SMART" id="SM00633">
    <property type="entry name" value="Glyco_10"/>
    <property type="match status" value="1"/>
</dbReference>
<evidence type="ECO:0000256" key="2">
    <source>
        <dbReference type="ARBA" id="ARBA00007495"/>
    </source>
</evidence>
<dbReference type="PROSITE" id="PS51760">
    <property type="entry name" value="GH10_2"/>
    <property type="match status" value="1"/>
</dbReference>
<comment type="similarity">
    <text evidence="2 10">Belongs to the glycosyl hydrolase 10 (cellulase F) family.</text>
</comment>
<reference evidence="12 13" key="1">
    <citation type="journal article" date="2015" name="Genome Announc.">
        <title>Draft Genome Sequence of the Terrestrial Cyanobacterium Scytonema millei VB511283, Isolated from Eastern India.</title>
        <authorList>
            <person name="Sen D."/>
            <person name="Chandrababunaidu M.M."/>
            <person name="Singh D."/>
            <person name="Sanghi N."/>
            <person name="Ghorai A."/>
            <person name="Mishra G.P."/>
            <person name="Madduluri M."/>
            <person name="Adhikary S.P."/>
            <person name="Tripathy S."/>
        </authorList>
    </citation>
    <scope>NUCLEOTIDE SEQUENCE [LARGE SCALE GENOMIC DNA]</scope>
    <source>
        <strain evidence="12 13">VB511283</strain>
    </source>
</reference>
<dbReference type="SUPFAM" id="SSF51445">
    <property type="entry name" value="(Trans)glycosidases"/>
    <property type="match status" value="1"/>
</dbReference>
<feature type="domain" description="GH10" evidence="11">
    <location>
        <begin position="40"/>
        <end position="371"/>
    </location>
</feature>
<keyword evidence="7 10" id="KW-0326">Glycosidase</keyword>
<dbReference type="PANTHER" id="PTHR31490:SF88">
    <property type="entry name" value="BETA-XYLANASE"/>
    <property type="match status" value="1"/>
</dbReference>
<dbReference type="Gene3D" id="3.20.20.80">
    <property type="entry name" value="Glycosidases"/>
    <property type="match status" value="1"/>
</dbReference>
<dbReference type="InterPro" id="IPR017853">
    <property type="entry name" value="GH"/>
</dbReference>
<evidence type="ECO:0000256" key="4">
    <source>
        <dbReference type="ARBA" id="ARBA00022729"/>
    </source>
</evidence>
<evidence type="ECO:0000256" key="7">
    <source>
        <dbReference type="ARBA" id="ARBA00023295"/>
    </source>
</evidence>
<evidence type="ECO:0000256" key="1">
    <source>
        <dbReference type="ARBA" id="ARBA00000681"/>
    </source>
</evidence>
<evidence type="ECO:0000256" key="3">
    <source>
        <dbReference type="ARBA" id="ARBA00022651"/>
    </source>
</evidence>
<accession>A0A9X5I5H8</accession>
<evidence type="ECO:0000256" key="6">
    <source>
        <dbReference type="ARBA" id="ARBA00023277"/>
    </source>
</evidence>
<dbReference type="GO" id="GO:0031176">
    <property type="term" value="F:endo-1,4-beta-xylanase activity"/>
    <property type="evidence" value="ECO:0007669"/>
    <property type="project" value="UniProtKB-EC"/>
</dbReference>
<dbReference type="Pfam" id="PF00331">
    <property type="entry name" value="Glyco_hydro_10"/>
    <property type="match status" value="1"/>
</dbReference>
<feature type="active site" description="Nucleophile" evidence="9">
    <location>
        <position position="287"/>
    </location>
</feature>
<dbReference type="PROSITE" id="PS51318">
    <property type="entry name" value="TAT"/>
    <property type="match status" value="1"/>
</dbReference>
<dbReference type="AlphaFoldDB" id="A0A9X5I5H8"/>
<evidence type="ECO:0000313" key="12">
    <source>
        <dbReference type="EMBL" id="NHC35986.1"/>
    </source>
</evidence>
<keyword evidence="5 10" id="KW-0378">Hydrolase</keyword>
<dbReference type="PANTHER" id="PTHR31490">
    <property type="entry name" value="GLYCOSYL HYDROLASE"/>
    <property type="match status" value="1"/>
</dbReference>
<dbReference type="OrthoDB" id="9809277at2"/>
<gene>
    <name evidence="12" type="ORF">QH73_0015230</name>
</gene>
<dbReference type="EMBL" id="JTJC03000004">
    <property type="protein sequence ID" value="NHC35986.1"/>
    <property type="molecule type" value="Genomic_DNA"/>
</dbReference>
<evidence type="ECO:0000259" key="11">
    <source>
        <dbReference type="PROSITE" id="PS51760"/>
    </source>
</evidence>
<evidence type="ECO:0000256" key="10">
    <source>
        <dbReference type="RuleBase" id="RU361174"/>
    </source>
</evidence>
<sequence>MTGRRRFLLGLSAVAGIGAGASKSQPGYDRQILSADTDAAIENASLREWAAAKGLIYGAATQEHMLSSNPQFASSFVRECAMLVPEDELKWKSLRPSPNRFDFSRSDRLAQFASTHNLLFRGHTLLWHARLPSWFKSTVNHRNARQIMLEHITKVAGHYAGQIHSWDVVNEAVFPQDGRSDGLRNTPWLKFLGSDYIDLAFRAASAADSQALLVYNDYGTEYDTPKDEAKRIAVLKLLERLRSQESPVQALGIQAHLWGGETRFNPSQLRAFLKDVASLGLKIIITELDVTDKHLPSDIHLRDRLVAGIYQDYLSAVLDEPAVIAVITWGLSDRYTWLSHKQARQDGRAVRPLPLDADMRRKEAWKAIARAFKQATPV</sequence>
<keyword evidence="3" id="KW-0858">Xylan degradation</keyword>